<reference evidence="1 2" key="2">
    <citation type="journal article" date="2022" name="Mol. Ecol. Resour.">
        <title>The genomes of chicory, endive, great burdock and yacon provide insights into Asteraceae paleo-polyploidization history and plant inulin production.</title>
        <authorList>
            <person name="Fan W."/>
            <person name="Wang S."/>
            <person name="Wang H."/>
            <person name="Wang A."/>
            <person name="Jiang F."/>
            <person name="Liu H."/>
            <person name="Zhao H."/>
            <person name="Xu D."/>
            <person name="Zhang Y."/>
        </authorList>
    </citation>
    <scope>NUCLEOTIDE SEQUENCE [LARGE SCALE GENOMIC DNA]</scope>
    <source>
        <strain evidence="2">cv. Niubang</strain>
    </source>
</reference>
<reference evidence="2" key="1">
    <citation type="journal article" date="2022" name="Mol. Ecol. Resour.">
        <title>The genomes of chicory, endive, great burdock and yacon provide insights into Asteraceae palaeo-polyploidization history and plant inulin production.</title>
        <authorList>
            <person name="Fan W."/>
            <person name="Wang S."/>
            <person name="Wang H."/>
            <person name="Wang A."/>
            <person name="Jiang F."/>
            <person name="Liu H."/>
            <person name="Zhao H."/>
            <person name="Xu D."/>
            <person name="Zhang Y."/>
        </authorList>
    </citation>
    <scope>NUCLEOTIDE SEQUENCE [LARGE SCALE GENOMIC DNA]</scope>
    <source>
        <strain evidence="2">cv. Niubang</strain>
    </source>
</reference>
<accession>A0ACB9DR62</accession>
<evidence type="ECO:0000313" key="1">
    <source>
        <dbReference type="EMBL" id="KAI3748803.1"/>
    </source>
</evidence>
<comment type="caution">
    <text evidence="1">The sequence shown here is derived from an EMBL/GenBank/DDBJ whole genome shotgun (WGS) entry which is preliminary data.</text>
</comment>
<proteinExistence type="predicted"/>
<evidence type="ECO:0000313" key="2">
    <source>
        <dbReference type="Proteomes" id="UP001055879"/>
    </source>
</evidence>
<sequence>MPFSFVDSDPVLHHISQVLRLKSDRTYLAISLIHRFRLLHSCVLIIEATLTTEPLVNKYFSVSELQ</sequence>
<gene>
    <name evidence="1" type="ORF">L6452_12152</name>
</gene>
<dbReference type="Proteomes" id="UP001055879">
    <property type="component" value="Linkage Group LG03"/>
</dbReference>
<name>A0ACB9DR62_ARCLA</name>
<dbReference type="EMBL" id="CM042049">
    <property type="protein sequence ID" value="KAI3748803.1"/>
    <property type="molecule type" value="Genomic_DNA"/>
</dbReference>
<keyword evidence="2" id="KW-1185">Reference proteome</keyword>
<protein>
    <submittedName>
        <fullName evidence="1">Uncharacterized protein</fullName>
    </submittedName>
</protein>
<organism evidence="1 2">
    <name type="scientific">Arctium lappa</name>
    <name type="common">Greater burdock</name>
    <name type="synonym">Lappa major</name>
    <dbReference type="NCBI Taxonomy" id="4217"/>
    <lineage>
        <taxon>Eukaryota</taxon>
        <taxon>Viridiplantae</taxon>
        <taxon>Streptophyta</taxon>
        <taxon>Embryophyta</taxon>
        <taxon>Tracheophyta</taxon>
        <taxon>Spermatophyta</taxon>
        <taxon>Magnoliopsida</taxon>
        <taxon>eudicotyledons</taxon>
        <taxon>Gunneridae</taxon>
        <taxon>Pentapetalae</taxon>
        <taxon>asterids</taxon>
        <taxon>campanulids</taxon>
        <taxon>Asterales</taxon>
        <taxon>Asteraceae</taxon>
        <taxon>Carduoideae</taxon>
        <taxon>Cardueae</taxon>
        <taxon>Arctiinae</taxon>
        <taxon>Arctium</taxon>
    </lineage>
</organism>